<dbReference type="SUPFAM" id="SSF48371">
    <property type="entry name" value="ARM repeat"/>
    <property type="match status" value="1"/>
</dbReference>
<evidence type="ECO:0000256" key="1">
    <source>
        <dbReference type="ARBA" id="ARBA00004123"/>
    </source>
</evidence>
<comment type="caution">
    <text evidence="4">The sequence shown here is derived from an EMBL/GenBank/DDBJ whole genome shotgun (WGS) entry which is preliminary data.</text>
</comment>
<dbReference type="AlphaFoldDB" id="A0AAD2D023"/>
<dbReference type="PANTHER" id="PTHR44267:SF1">
    <property type="entry name" value="WD REPEAT-CONTAINING PROTEIN 43"/>
    <property type="match status" value="1"/>
</dbReference>
<evidence type="ECO:0000313" key="4">
    <source>
        <dbReference type="EMBL" id="CAJ1945119.1"/>
    </source>
</evidence>
<keyword evidence="5" id="KW-1185">Reference proteome</keyword>
<evidence type="ECO:0000256" key="2">
    <source>
        <dbReference type="ARBA" id="ARBA00023242"/>
    </source>
</evidence>
<organism evidence="4 5">
    <name type="scientific">Cylindrotheca closterium</name>
    <dbReference type="NCBI Taxonomy" id="2856"/>
    <lineage>
        <taxon>Eukaryota</taxon>
        <taxon>Sar</taxon>
        <taxon>Stramenopiles</taxon>
        <taxon>Ochrophyta</taxon>
        <taxon>Bacillariophyta</taxon>
        <taxon>Bacillariophyceae</taxon>
        <taxon>Bacillariophycidae</taxon>
        <taxon>Bacillariales</taxon>
        <taxon>Bacillariaceae</taxon>
        <taxon>Cylindrotheca</taxon>
    </lineage>
</organism>
<comment type="subcellular location">
    <subcellularLocation>
        <location evidence="1">Nucleus</location>
    </subcellularLocation>
</comment>
<dbReference type="InterPro" id="IPR015943">
    <property type="entry name" value="WD40/YVTN_repeat-like_dom_sf"/>
</dbReference>
<dbReference type="PANTHER" id="PTHR44267">
    <property type="entry name" value="WD REPEAT-CONTAINING PROTEIN 43"/>
    <property type="match status" value="1"/>
</dbReference>
<gene>
    <name evidence="4" type="ORF">CYCCA115_LOCUS9263</name>
</gene>
<feature type="compositionally biased region" description="Basic and acidic residues" evidence="3">
    <location>
        <begin position="300"/>
        <end position="313"/>
    </location>
</feature>
<accession>A0AAD2D023</accession>
<dbReference type="GO" id="GO:0000462">
    <property type="term" value="P:maturation of SSU-rRNA from tricistronic rRNA transcript (SSU-rRNA, 5.8S rRNA, LSU-rRNA)"/>
    <property type="evidence" value="ECO:0007669"/>
    <property type="project" value="TreeGrafter"/>
</dbReference>
<dbReference type="Gene3D" id="2.130.10.10">
    <property type="entry name" value="YVTN repeat-like/Quinoprotein amine dehydrogenase"/>
    <property type="match status" value="1"/>
</dbReference>
<feature type="compositionally biased region" description="Acidic residues" evidence="3">
    <location>
        <begin position="347"/>
        <end position="360"/>
    </location>
</feature>
<keyword evidence="2" id="KW-0539">Nucleus</keyword>
<evidence type="ECO:0008006" key="6">
    <source>
        <dbReference type="Google" id="ProtNLM"/>
    </source>
</evidence>
<proteinExistence type="predicted"/>
<dbReference type="InterPro" id="IPR016024">
    <property type="entry name" value="ARM-type_fold"/>
</dbReference>
<dbReference type="EMBL" id="CAKOGP040001335">
    <property type="protein sequence ID" value="CAJ1945119.1"/>
    <property type="molecule type" value="Genomic_DNA"/>
</dbReference>
<dbReference type="GO" id="GO:0005730">
    <property type="term" value="C:nucleolus"/>
    <property type="evidence" value="ECO:0007669"/>
    <property type="project" value="TreeGrafter"/>
</dbReference>
<evidence type="ECO:0000313" key="5">
    <source>
        <dbReference type="Proteomes" id="UP001295423"/>
    </source>
</evidence>
<reference evidence="4" key="1">
    <citation type="submission" date="2023-08" db="EMBL/GenBank/DDBJ databases">
        <authorList>
            <person name="Audoor S."/>
            <person name="Bilcke G."/>
        </authorList>
    </citation>
    <scope>NUCLEOTIDE SEQUENCE</scope>
</reference>
<feature type="compositionally biased region" description="Acidic residues" evidence="3">
    <location>
        <begin position="377"/>
        <end position="394"/>
    </location>
</feature>
<protein>
    <recommendedName>
        <fullName evidence="6">Small-subunit processome Utp12 domain-containing protein</fullName>
    </recommendedName>
</protein>
<evidence type="ECO:0000256" key="3">
    <source>
        <dbReference type="SAM" id="MobiDB-lite"/>
    </source>
</evidence>
<feature type="region of interest" description="Disordered" evidence="3">
    <location>
        <begin position="300"/>
        <end position="406"/>
    </location>
</feature>
<sequence>MHSALSSDGSLAAIVSPAATSRLMIQVYQLSSSSCSLNMTLTHSSPNPLKDLAFCGNAMVVGLLGTSEIVVWDLERGVVANKMMSSSEDQNFLALSGDSDGEKFSILTQHSQKLYVYEYLASSSKLTRKVKSGKFEGDMKDAYMALSKKRIVVQTSGGARVMDRATGKKEGKIKSKNFARIFVCPSDENLLVGVENSGSVAVYNLSTMKKVVSIPQVFSSSTSPLQMIKSSNGKHTLLADHTLHTITGSTAKKLTQATSARPIAMFLIRDQLLALIHQPTGGCSAEWVALEDEDLPSIIKLDEENESKTESKSATKRKAPSEAKILGPGQAGMEIVPPSKKPKASSVDEDENERTEEDELKEMSIAERLQQMSRAMEEEDEDNDDDDDEDDEETPPTTFKPKTATTESLKQLLSQALQSGDDNLLELALGVRDVQVISTTMKELEPAHIVLLVSKLTSRLASTPLRAEQLSTWLSYCLKTGRFQPQNLSALRNLLFERIESFSDLLRLEGRLAMMRDIE</sequence>
<dbReference type="InterPro" id="IPR052414">
    <property type="entry name" value="U3_snoRNA-assoc_WDR"/>
</dbReference>
<feature type="compositionally biased region" description="Low complexity" evidence="3">
    <location>
        <begin position="395"/>
        <end position="406"/>
    </location>
</feature>
<name>A0AAD2D023_9STRA</name>
<dbReference type="Proteomes" id="UP001295423">
    <property type="component" value="Unassembled WGS sequence"/>
</dbReference>
<dbReference type="SUPFAM" id="SSF101908">
    <property type="entry name" value="Putative isomerase YbhE"/>
    <property type="match status" value="1"/>
</dbReference>